<comment type="similarity">
    <text evidence="2">Belongs to the major facilitator superfamily. Monocarboxylate porter (TC 2.A.1.13) family.</text>
</comment>
<dbReference type="PROSITE" id="PS50850">
    <property type="entry name" value="MFS"/>
    <property type="match status" value="1"/>
</dbReference>
<organism evidence="6 7">
    <name type="scientific">Ceraceosorus guamensis</name>
    <dbReference type="NCBI Taxonomy" id="1522189"/>
    <lineage>
        <taxon>Eukaryota</taxon>
        <taxon>Fungi</taxon>
        <taxon>Dikarya</taxon>
        <taxon>Basidiomycota</taxon>
        <taxon>Ustilaginomycotina</taxon>
        <taxon>Exobasidiomycetes</taxon>
        <taxon>Ceraceosorales</taxon>
        <taxon>Ceraceosoraceae</taxon>
        <taxon>Ceraceosorus</taxon>
    </lineage>
</organism>
<accession>A0A316VVA6</accession>
<dbReference type="InterPro" id="IPR011701">
    <property type="entry name" value="MFS"/>
</dbReference>
<feature type="transmembrane region" description="Helical" evidence="4">
    <location>
        <begin position="396"/>
        <end position="418"/>
    </location>
</feature>
<feature type="transmembrane region" description="Helical" evidence="4">
    <location>
        <begin position="306"/>
        <end position="324"/>
    </location>
</feature>
<feature type="transmembrane region" description="Helical" evidence="4">
    <location>
        <begin position="268"/>
        <end position="286"/>
    </location>
</feature>
<feature type="transmembrane region" description="Helical" evidence="4">
    <location>
        <begin position="430"/>
        <end position="451"/>
    </location>
</feature>
<evidence type="ECO:0000259" key="5">
    <source>
        <dbReference type="PROSITE" id="PS50850"/>
    </source>
</evidence>
<dbReference type="InterPro" id="IPR020846">
    <property type="entry name" value="MFS_dom"/>
</dbReference>
<keyword evidence="4" id="KW-0812">Transmembrane</keyword>
<dbReference type="SUPFAM" id="SSF103473">
    <property type="entry name" value="MFS general substrate transporter"/>
    <property type="match status" value="1"/>
</dbReference>
<feature type="transmembrane region" description="Helical" evidence="4">
    <location>
        <begin position="101"/>
        <end position="121"/>
    </location>
</feature>
<name>A0A316VVA6_9BASI</name>
<dbReference type="GO" id="GO:0022857">
    <property type="term" value="F:transmembrane transporter activity"/>
    <property type="evidence" value="ECO:0007669"/>
    <property type="project" value="InterPro"/>
</dbReference>
<feature type="transmembrane region" description="Helical" evidence="4">
    <location>
        <begin position="191"/>
        <end position="211"/>
    </location>
</feature>
<feature type="transmembrane region" description="Helical" evidence="4">
    <location>
        <begin position="359"/>
        <end position="384"/>
    </location>
</feature>
<keyword evidence="7" id="KW-1185">Reference proteome</keyword>
<feature type="region of interest" description="Disordered" evidence="3">
    <location>
        <begin position="1"/>
        <end position="54"/>
    </location>
</feature>
<feature type="transmembrane region" description="Helical" evidence="4">
    <location>
        <begin position="128"/>
        <end position="148"/>
    </location>
</feature>
<dbReference type="CDD" id="cd17352">
    <property type="entry name" value="MFS_MCT_SLC16"/>
    <property type="match status" value="1"/>
</dbReference>
<dbReference type="PANTHER" id="PTHR11360">
    <property type="entry name" value="MONOCARBOXYLATE TRANSPORTER"/>
    <property type="match status" value="1"/>
</dbReference>
<dbReference type="GeneID" id="37033815"/>
<dbReference type="InterPro" id="IPR036259">
    <property type="entry name" value="MFS_trans_sf"/>
</dbReference>
<feature type="compositionally biased region" description="Basic and acidic residues" evidence="3">
    <location>
        <begin position="9"/>
        <end position="25"/>
    </location>
</feature>
<protein>
    <submittedName>
        <fullName evidence="6">MFS general substrate transporter</fullName>
    </submittedName>
</protein>
<dbReference type="PANTHER" id="PTHR11360:SF177">
    <property type="entry name" value="RIBOFLAVIN TRANSPORTER MCH5"/>
    <property type="match status" value="1"/>
</dbReference>
<dbReference type="OrthoDB" id="6509908at2759"/>
<feature type="transmembrane region" description="Helical" evidence="4">
    <location>
        <begin position="160"/>
        <end position="182"/>
    </location>
</feature>
<feature type="transmembrane region" description="Helical" evidence="4">
    <location>
        <begin position="62"/>
        <end position="81"/>
    </location>
</feature>
<dbReference type="EMBL" id="KZ819397">
    <property type="protein sequence ID" value="PWN41214.1"/>
    <property type="molecule type" value="Genomic_DNA"/>
</dbReference>
<dbReference type="Proteomes" id="UP000245783">
    <property type="component" value="Unassembled WGS sequence"/>
</dbReference>
<dbReference type="RefSeq" id="XP_025368374.1">
    <property type="nucleotide sequence ID" value="XM_025511945.1"/>
</dbReference>
<dbReference type="Gene3D" id="1.20.1250.20">
    <property type="entry name" value="MFS general substrate transporter like domains"/>
    <property type="match status" value="2"/>
</dbReference>
<dbReference type="GO" id="GO:0016020">
    <property type="term" value="C:membrane"/>
    <property type="evidence" value="ECO:0007669"/>
    <property type="project" value="UniProtKB-SubCell"/>
</dbReference>
<evidence type="ECO:0000256" key="3">
    <source>
        <dbReference type="SAM" id="MobiDB-lite"/>
    </source>
</evidence>
<keyword evidence="4" id="KW-0472">Membrane</keyword>
<dbReference type="AlphaFoldDB" id="A0A316VVA6"/>
<comment type="subcellular location">
    <subcellularLocation>
        <location evidence="1">Membrane</location>
        <topology evidence="1">Multi-pass membrane protein</topology>
    </subcellularLocation>
</comment>
<sequence>MLSPEENEEKGGEATSRLESKKAEKTSTSPLGQSEADEKALGPQQTPTSDALPDVPDGGWRAWLVAIGAATTLFASFGIANSYGVFQNYYNSNRLTHETDSVVALIGAIQLFLLYGFGPLVGKIFDSYGVGVLMPLGSFCIIFSTFMLSITQADQTYQYFLTQGLLFGLGNAMVFTPALAVLTHWFRKKRAYALGVVAAGSSLGGVIFPIILQRLLAEKGFGWAVRACAFIALGCLTFSCLTMKTRLPLRPQPMSSFLKFIDVGGFKDIRFCLATASAFCVFYGLFNPFFFIQQYAQLQGVNSNLAQYLLPIINACGIPARIIPGIMADRVGVLNMLVPLITASGVLVLALWLPSKGEGAIVAFAALYGLLSGGFVSLLPAYIARISPQSHYGARLGAVYSVVAIANLVGTPTAGAFLKGEPTQQKFSHLIGFTGAIVLAGALCAAGAYAIEVRDAMRRRRDSTNPQPERGFRLLKI</sequence>
<proteinExistence type="inferred from homology"/>
<reference evidence="6 7" key="1">
    <citation type="journal article" date="2018" name="Mol. Biol. Evol.">
        <title>Broad Genomic Sampling Reveals a Smut Pathogenic Ancestry of the Fungal Clade Ustilaginomycotina.</title>
        <authorList>
            <person name="Kijpornyongpan T."/>
            <person name="Mondo S.J."/>
            <person name="Barry K."/>
            <person name="Sandor L."/>
            <person name="Lee J."/>
            <person name="Lipzen A."/>
            <person name="Pangilinan J."/>
            <person name="LaButti K."/>
            <person name="Hainaut M."/>
            <person name="Henrissat B."/>
            <person name="Grigoriev I.V."/>
            <person name="Spatafora J.W."/>
            <person name="Aime M.C."/>
        </authorList>
    </citation>
    <scope>NUCLEOTIDE SEQUENCE [LARGE SCALE GENOMIC DNA]</scope>
    <source>
        <strain evidence="6 7">MCA 4658</strain>
    </source>
</reference>
<feature type="transmembrane region" description="Helical" evidence="4">
    <location>
        <begin position="223"/>
        <end position="247"/>
    </location>
</feature>
<evidence type="ECO:0000313" key="7">
    <source>
        <dbReference type="Proteomes" id="UP000245783"/>
    </source>
</evidence>
<dbReference type="Pfam" id="PF07690">
    <property type="entry name" value="MFS_1"/>
    <property type="match status" value="1"/>
</dbReference>
<feature type="transmembrane region" description="Helical" evidence="4">
    <location>
        <begin position="331"/>
        <end position="353"/>
    </location>
</feature>
<evidence type="ECO:0000313" key="6">
    <source>
        <dbReference type="EMBL" id="PWN41214.1"/>
    </source>
</evidence>
<dbReference type="InParanoid" id="A0A316VVA6"/>
<evidence type="ECO:0000256" key="2">
    <source>
        <dbReference type="ARBA" id="ARBA00006727"/>
    </source>
</evidence>
<feature type="domain" description="Major facilitator superfamily (MFS) profile" evidence="5">
    <location>
        <begin position="61"/>
        <end position="459"/>
    </location>
</feature>
<evidence type="ECO:0000256" key="4">
    <source>
        <dbReference type="SAM" id="Phobius"/>
    </source>
</evidence>
<keyword evidence="4" id="KW-1133">Transmembrane helix</keyword>
<evidence type="ECO:0000256" key="1">
    <source>
        <dbReference type="ARBA" id="ARBA00004141"/>
    </source>
</evidence>
<dbReference type="InterPro" id="IPR050327">
    <property type="entry name" value="Proton-linked_MCT"/>
</dbReference>
<gene>
    <name evidence="6" type="ORF">IE81DRAFT_292219</name>
</gene>